<dbReference type="Proteomes" id="UP000612282">
    <property type="component" value="Unassembled WGS sequence"/>
</dbReference>
<reference evidence="1 2" key="1">
    <citation type="submission" date="2021-01" db="EMBL/GenBank/DDBJ databases">
        <title>Whole genome shotgun sequence of Actinoplanes couchii NBRC 106145.</title>
        <authorList>
            <person name="Komaki H."/>
            <person name="Tamura T."/>
        </authorList>
    </citation>
    <scope>NUCLEOTIDE SEQUENCE [LARGE SCALE GENOMIC DNA]</scope>
    <source>
        <strain evidence="1 2">NBRC 106145</strain>
    </source>
</reference>
<accession>A0ABQ3XRF9</accession>
<sequence>MTGKPEFSEPVAGLRPLGIIQVAAGCAVIRIRWVAWSIAAVTWKRPLIRAQYYADLGVAEDRRSSETIMAA</sequence>
<dbReference type="PROSITE" id="PS51257">
    <property type="entry name" value="PROKAR_LIPOPROTEIN"/>
    <property type="match status" value="1"/>
</dbReference>
<comment type="caution">
    <text evidence="1">The sequence shown here is derived from an EMBL/GenBank/DDBJ whole genome shotgun (WGS) entry which is preliminary data.</text>
</comment>
<keyword evidence="2" id="KW-1185">Reference proteome</keyword>
<gene>
    <name evidence="1" type="ORF">Aco03nite_094920</name>
</gene>
<evidence type="ECO:0000313" key="1">
    <source>
        <dbReference type="EMBL" id="GID61088.1"/>
    </source>
</evidence>
<protein>
    <submittedName>
        <fullName evidence="1">Uncharacterized protein</fullName>
    </submittedName>
</protein>
<organism evidence="1 2">
    <name type="scientific">Actinoplanes couchii</name>
    <dbReference type="NCBI Taxonomy" id="403638"/>
    <lineage>
        <taxon>Bacteria</taxon>
        <taxon>Bacillati</taxon>
        <taxon>Actinomycetota</taxon>
        <taxon>Actinomycetes</taxon>
        <taxon>Micromonosporales</taxon>
        <taxon>Micromonosporaceae</taxon>
        <taxon>Actinoplanes</taxon>
    </lineage>
</organism>
<proteinExistence type="predicted"/>
<name>A0ABQ3XRF9_9ACTN</name>
<evidence type="ECO:0000313" key="2">
    <source>
        <dbReference type="Proteomes" id="UP000612282"/>
    </source>
</evidence>
<dbReference type="EMBL" id="BOMG01000118">
    <property type="protein sequence ID" value="GID61088.1"/>
    <property type="molecule type" value="Genomic_DNA"/>
</dbReference>